<organism evidence="2 3">
    <name type="scientific">Roseimicrobium gellanilyticum</name>
    <dbReference type="NCBI Taxonomy" id="748857"/>
    <lineage>
        <taxon>Bacteria</taxon>
        <taxon>Pseudomonadati</taxon>
        <taxon>Verrucomicrobiota</taxon>
        <taxon>Verrucomicrobiia</taxon>
        <taxon>Verrucomicrobiales</taxon>
        <taxon>Verrucomicrobiaceae</taxon>
        <taxon>Roseimicrobium</taxon>
    </lineage>
</organism>
<keyword evidence="1" id="KW-0812">Transmembrane</keyword>
<dbReference type="AlphaFoldDB" id="A0A366HTW1"/>
<feature type="transmembrane region" description="Helical" evidence="1">
    <location>
        <begin position="20"/>
        <end position="46"/>
    </location>
</feature>
<evidence type="ECO:0008006" key="4">
    <source>
        <dbReference type="Google" id="ProtNLM"/>
    </source>
</evidence>
<gene>
    <name evidence="2" type="ORF">DES53_101520</name>
</gene>
<dbReference type="EMBL" id="QNRR01000001">
    <property type="protein sequence ID" value="RBP47721.1"/>
    <property type="molecule type" value="Genomic_DNA"/>
</dbReference>
<dbReference type="InterPro" id="IPR025333">
    <property type="entry name" value="DUF4239"/>
</dbReference>
<feature type="transmembrane region" description="Helical" evidence="1">
    <location>
        <begin position="208"/>
        <end position="227"/>
    </location>
</feature>
<evidence type="ECO:0000313" key="3">
    <source>
        <dbReference type="Proteomes" id="UP000253426"/>
    </source>
</evidence>
<name>A0A366HTW1_9BACT</name>
<sequence length="284" mass="31308">MAPHPFSIEEWGTRRSLAIAPIPSMSIIATGILFVCFLFAGILLCIELGKRLGKARFSKEGESATTGISAIEGAVFGLLGLTLAFLFSGALSRFDERRKIITQECNDIGTAWLRVDLLPVDTQPAMRDLFRRYLDSRIETYRKLPDLDAAKVELQRSAELQSKIWTLAVSSTQGTGTSHPPMLLLPALNSMFDTATLRTEASKMHPPIVITAMLAVLALASSLFAGYDMANRRPWLSLHPIAFALVLSVTVYVIIDLEYPHLGMIQVKNSEEILIGLRDSMNTK</sequence>
<feature type="transmembrane region" description="Helical" evidence="1">
    <location>
        <begin position="67"/>
        <end position="87"/>
    </location>
</feature>
<evidence type="ECO:0000256" key="1">
    <source>
        <dbReference type="SAM" id="Phobius"/>
    </source>
</evidence>
<comment type="caution">
    <text evidence="2">The sequence shown here is derived from an EMBL/GenBank/DDBJ whole genome shotgun (WGS) entry which is preliminary data.</text>
</comment>
<reference evidence="2 3" key="1">
    <citation type="submission" date="2018-06" db="EMBL/GenBank/DDBJ databases">
        <title>Genomic Encyclopedia of Type Strains, Phase IV (KMG-IV): sequencing the most valuable type-strain genomes for metagenomic binning, comparative biology and taxonomic classification.</title>
        <authorList>
            <person name="Goeker M."/>
        </authorList>
    </citation>
    <scope>NUCLEOTIDE SEQUENCE [LARGE SCALE GENOMIC DNA]</scope>
    <source>
        <strain evidence="2 3">DSM 25532</strain>
    </source>
</reference>
<keyword evidence="3" id="KW-1185">Reference proteome</keyword>
<proteinExistence type="predicted"/>
<keyword evidence="1" id="KW-1133">Transmembrane helix</keyword>
<feature type="transmembrane region" description="Helical" evidence="1">
    <location>
        <begin position="234"/>
        <end position="255"/>
    </location>
</feature>
<evidence type="ECO:0000313" key="2">
    <source>
        <dbReference type="EMBL" id="RBP47721.1"/>
    </source>
</evidence>
<dbReference type="Proteomes" id="UP000253426">
    <property type="component" value="Unassembled WGS sequence"/>
</dbReference>
<dbReference type="Pfam" id="PF14023">
    <property type="entry name" value="Bestrophin-like"/>
    <property type="match status" value="1"/>
</dbReference>
<keyword evidence="1" id="KW-0472">Membrane</keyword>
<accession>A0A366HTW1</accession>
<protein>
    <recommendedName>
        <fullName evidence="4">DUF4239 domain-containing protein</fullName>
    </recommendedName>
</protein>